<protein>
    <submittedName>
        <fullName evidence="1">Uncharacterized protein</fullName>
    </submittedName>
</protein>
<evidence type="ECO:0000313" key="1">
    <source>
        <dbReference type="EMBL" id="RYC32399.1"/>
    </source>
</evidence>
<reference evidence="1 2" key="1">
    <citation type="submission" date="2018-12" db="EMBL/GenBank/DDBJ databases">
        <authorList>
            <person name="Grouzdev D.S."/>
            <person name="Krutkina M.S."/>
        </authorList>
    </citation>
    <scope>NUCLEOTIDE SEQUENCE [LARGE SCALE GENOMIC DNA]</scope>
    <source>
        <strain evidence="1 2">RmlP026</strain>
    </source>
</reference>
<evidence type="ECO:0000313" key="2">
    <source>
        <dbReference type="Proteomes" id="UP000290759"/>
    </source>
</evidence>
<dbReference type="Proteomes" id="UP000290759">
    <property type="component" value="Unassembled WGS sequence"/>
</dbReference>
<dbReference type="OrthoDB" id="8452157at2"/>
<comment type="caution">
    <text evidence="1">The sequence shown here is derived from an EMBL/GenBank/DDBJ whole genome shotgun (WGS) entry which is preliminary data.</text>
</comment>
<name>A0A4Q2U6U9_9HYPH</name>
<keyword evidence="2" id="KW-1185">Reference proteome</keyword>
<sequence length="303" mass="30861">MSALARFTSFDARRGSAHPGTGRPAALRRGRRPVFRFCLVALAATGAAAGALASAAALLAARPASADAPMSGPAGAQWSEIRRPLALFDLAGTEFSKLPSVHEARRRQPDGAREDVMTFGRLGDAKPYLQVSLLRSGPDGTGGDAGDGLADGLARLAAARGLTATRLHPAAGMDTRLGRFEAADLLLWGAAGPAPCLGFRGGGSVLRVSGFACGAPGHPMGRSALACAVDRIDLVSAGDDAALRAVFVAAERRDGVTCLGGPSPAASLGGKAWGGKARGPGWLDPDGELPPLRGLFVATNRQR</sequence>
<organism evidence="1 2">
    <name type="scientific">Lichenibacterium minor</name>
    <dbReference type="NCBI Taxonomy" id="2316528"/>
    <lineage>
        <taxon>Bacteria</taxon>
        <taxon>Pseudomonadati</taxon>
        <taxon>Pseudomonadota</taxon>
        <taxon>Alphaproteobacteria</taxon>
        <taxon>Hyphomicrobiales</taxon>
        <taxon>Lichenihabitantaceae</taxon>
        <taxon>Lichenibacterium</taxon>
    </lineage>
</organism>
<gene>
    <name evidence="1" type="ORF">D3273_08385</name>
</gene>
<reference evidence="1 2" key="2">
    <citation type="submission" date="2019-02" db="EMBL/GenBank/DDBJ databases">
        <title>'Lichenibacterium ramalinii' gen. nov. sp. nov., 'Lichenibacterium minor' gen. nov. sp. nov.</title>
        <authorList>
            <person name="Pankratov T."/>
        </authorList>
    </citation>
    <scope>NUCLEOTIDE SEQUENCE [LARGE SCALE GENOMIC DNA]</scope>
    <source>
        <strain evidence="1 2">RmlP026</strain>
    </source>
</reference>
<dbReference type="RefSeq" id="WP_129225402.1">
    <property type="nucleotide sequence ID" value="NZ_QYBB01000007.1"/>
</dbReference>
<proteinExistence type="predicted"/>
<dbReference type="EMBL" id="QYBB01000007">
    <property type="protein sequence ID" value="RYC32399.1"/>
    <property type="molecule type" value="Genomic_DNA"/>
</dbReference>
<dbReference type="AlphaFoldDB" id="A0A4Q2U6U9"/>
<accession>A0A4Q2U6U9</accession>